<dbReference type="Proteomes" id="UP000230903">
    <property type="component" value="Unassembled WGS sequence"/>
</dbReference>
<feature type="transmembrane region" description="Helical" evidence="10">
    <location>
        <begin position="112"/>
        <end position="136"/>
    </location>
</feature>
<dbReference type="GO" id="GO:0016020">
    <property type="term" value="C:membrane"/>
    <property type="evidence" value="ECO:0007669"/>
    <property type="project" value="UniProtKB-SubCell"/>
</dbReference>
<keyword evidence="5 10" id="KW-1133">Transmembrane helix</keyword>
<dbReference type="AlphaFoldDB" id="A0A2H0UMC1"/>
<comment type="caution">
    <text evidence="12">The sequence shown here is derived from an EMBL/GenBank/DDBJ whole genome shotgun (WGS) entry which is preliminary data.</text>
</comment>
<evidence type="ECO:0000256" key="1">
    <source>
        <dbReference type="ARBA" id="ARBA00004141"/>
    </source>
</evidence>
<gene>
    <name evidence="12" type="ORF">COU10_04070</name>
</gene>
<evidence type="ECO:0000259" key="11">
    <source>
        <dbReference type="SMART" id="SM00756"/>
    </source>
</evidence>
<dbReference type="PANTHER" id="PTHR34573:SF1">
    <property type="entry name" value="VITAMIN K EPOXIDE REDUCTASE DOMAIN-CONTAINING PROTEIN"/>
    <property type="match status" value="1"/>
</dbReference>
<evidence type="ECO:0000256" key="9">
    <source>
        <dbReference type="ARBA" id="ARBA00023284"/>
    </source>
</evidence>
<proteinExistence type="inferred from homology"/>
<evidence type="ECO:0000313" key="13">
    <source>
        <dbReference type="Proteomes" id="UP000230903"/>
    </source>
</evidence>
<keyword evidence="4" id="KW-0874">Quinone</keyword>
<evidence type="ECO:0000256" key="3">
    <source>
        <dbReference type="ARBA" id="ARBA00022692"/>
    </source>
</evidence>
<dbReference type="Gene3D" id="1.20.1440.130">
    <property type="entry name" value="VKOR domain"/>
    <property type="match status" value="1"/>
</dbReference>
<name>A0A2H0UMC1_9BACT</name>
<evidence type="ECO:0000256" key="6">
    <source>
        <dbReference type="ARBA" id="ARBA00023002"/>
    </source>
</evidence>
<dbReference type="PANTHER" id="PTHR34573">
    <property type="entry name" value="VKC DOMAIN-CONTAINING PROTEIN"/>
    <property type="match status" value="1"/>
</dbReference>
<keyword evidence="3 10" id="KW-0812">Transmembrane</keyword>
<accession>A0A2H0UMC1</accession>
<keyword evidence="8" id="KW-1015">Disulfide bond</keyword>
<dbReference type="GO" id="GO:0048038">
    <property type="term" value="F:quinone binding"/>
    <property type="evidence" value="ECO:0007669"/>
    <property type="project" value="UniProtKB-KW"/>
</dbReference>
<dbReference type="EMBL" id="PFBC01000062">
    <property type="protein sequence ID" value="PIR87554.1"/>
    <property type="molecule type" value="Genomic_DNA"/>
</dbReference>
<dbReference type="Pfam" id="PF07884">
    <property type="entry name" value="VKOR"/>
    <property type="match status" value="1"/>
</dbReference>
<evidence type="ECO:0000256" key="2">
    <source>
        <dbReference type="ARBA" id="ARBA00006214"/>
    </source>
</evidence>
<dbReference type="InterPro" id="IPR044698">
    <property type="entry name" value="VKOR/LTO1"/>
</dbReference>
<keyword evidence="7 10" id="KW-0472">Membrane</keyword>
<comment type="subcellular location">
    <subcellularLocation>
        <location evidence="1">Membrane</location>
        <topology evidence="1">Multi-pass membrane protein</topology>
    </subcellularLocation>
</comment>
<dbReference type="CDD" id="cd12916">
    <property type="entry name" value="VKOR_1"/>
    <property type="match status" value="1"/>
</dbReference>
<evidence type="ECO:0000313" key="12">
    <source>
        <dbReference type="EMBL" id="PIR87554.1"/>
    </source>
</evidence>
<organism evidence="12 13">
    <name type="scientific">Candidatus Harrisonbacteria bacterium CG10_big_fil_rev_8_21_14_0_10_45_28</name>
    <dbReference type="NCBI Taxonomy" id="1974586"/>
    <lineage>
        <taxon>Bacteria</taxon>
        <taxon>Candidatus Harrisoniibacteriota</taxon>
    </lineage>
</organism>
<dbReference type="SMART" id="SM00756">
    <property type="entry name" value="VKc"/>
    <property type="match status" value="1"/>
</dbReference>
<feature type="domain" description="Vitamin K epoxide reductase" evidence="11">
    <location>
        <begin position="1"/>
        <end position="138"/>
    </location>
</feature>
<reference evidence="13" key="1">
    <citation type="submission" date="2017-09" db="EMBL/GenBank/DDBJ databases">
        <title>Depth-based differentiation of microbial function through sediment-hosted aquifers and enrichment of novel symbionts in the deep terrestrial subsurface.</title>
        <authorList>
            <person name="Probst A.J."/>
            <person name="Ladd B."/>
            <person name="Jarett J.K."/>
            <person name="Geller-Mcgrath D.E."/>
            <person name="Sieber C.M.K."/>
            <person name="Emerson J.B."/>
            <person name="Anantharaman K."/>
            <person name="Thomas B.C."/>
            <person name="Malmstrom R."/>
            <person name="Stieglmeier M."/>
            <person name="Klingl A."/>
            <person name="Woyke T."/>
            <person name="Ryan C.M."/>
            <person name="Banfield J.F."/>
        </authorList>
    </citation>
    <scope>NUCLEOTIDE SEQUENCE [LARGE SCALE GENOMIC DNA]</scope>
</reference>
<keyword evidence="9" id="KW-0676">Redox-active center</keyword>
<feature type="transmembrane region" description="Helical" evidence="10">
    <location>
        <begin position="63"/>
        <end position="81"/>
    </location>
</feature>
<evidence type="ECO:0000256" key="5">
    <source>
        <dbReference type="ARBA" id="ARBA00022989"/>
    </source>
</evidence>
<sequence length="138" mass="15356">MTTPLWLILILSFLGIVNTAHLAKHSISKTDVECIGFPKAWCHKVQYSKFSKTLGIPNPHLGLIMYVAIFVLALLFVFGLAPYAYTMIPVALLIIIGFLFSLYFTIIQAFILHAFCTWCIISAVEFTLLAAAILVYGI</sequence>
<evidence type="ECO:0000256" key="7">
    <source>
        <dbReference type="ARBA" id="ARBA00023136"/>
    </source>
</evidence>
<dbReference type="GO" id="GO:0016491">
    <property type="term" value="F:oxidoreductase activity"/>
    <property type="evidence" value="ECO:0007669"/>
    <property type="project" value="UniProtKB-KW"/>
</dbReference>
<feature type="transmembrane region" description="Helical" evidence="10">
    <location>
        <begin position="88"/>
        <end position="106"/>
    </location>
</feature>
<protein>
    <recommendedName>
        <fullName evidence="11">Vitamin K epoxide reductase domain-containing protein</fullName>
    </recommendedName>
</protein>
<evidence type="ECO:0000256" key="8">
    <source>
        <dbReference type="ARBA" id="ARBA00023157"/>
    </source>
</evidence>
<comment type="similarity">
    <text evidence="2">Belongs to the VKOR family.</text>
</comment>
<keyword evidence="6" id="KW-0560">Oxidoreductase</keyword>
<evidence type="ECO:0000256" key="4">
    <source>
        <dbReference type="ARBA" id="ARBA00022719"/>
    </source>
</evidence>
<dbReference type="InterPro" id="IPR038354">
    <property type="entry name" value="VKOR_sf"/>
</dbReference>
<dbReference type="InterPro" id="IPR012932">
    <property type="entry name" value="VKOR"/>
</dbReference>
<evidence type="ECO:0000256" key="10">
    <source>
        <dbReference type="SAM" id="Phobius"/>
    </source>
</evidence>